<dbReference type="PANTHER" id="PTHR44846:SF1">
    <property type="entry name" value="MANNOSYL-D-GLYCERATE TRANSPORT_METABOLISM SYSTEM REPRESSOR MNGR-RELATED"/>
    <property type="match status" value="1"/>
</dbReference>
<feature type="domain" description="RCK C-terminal" evidence="5">
    <location>
        <begin position="123"/>
        <end position="208"/>
    </location>
</feature>
<dbReference type="GO" id="GO:0008324">
    <property type="term" value="F:monoatomic cation transmembrane transporter activity"/>
    <property type="evidence" value="ECO:0007669"/>
    <property type="project" value="InterPro"/>
</dbReference>
<dbReference type="SMART" id="SM00345">
    <property type="entry name" value="HTH_GNTR"/>
    <property type="match status" value="1"/>
</dbReference>
<dbReference type="InterPro" id="IPR000524">
    <property type="entry name" value="Tscrpt_reg_HTH_GntR"/>
</dbReference>
<dbReference type="Pfam" id="PF00392">
    <property type="entry name" value="GntR"/>
    <property type="match status" value="1"/>
</dbReference>
<sequence>MIKNSKLTSPRYQQIATDIAAKIVDKKYKVGDKIYTRSSIASQYGVSAETARRAISILVDLDIVESTKGSGVVIKSYEKAVQFVHQYNDIQTIHDLKKDIMGSVNRQLKEIDYFNESVTKLIDKMDRYRSSNPFVPYEIEITADTPLLNKTISEMNFWHNTSATIVAIKRNNELLRSPGPYTAFLPEDIVYYVGDEKSTERVYNFIYPNSVEE</sequence>
<dbReference type="SUPFAM" id="SSF46785">
    <property type="entry name" value="Winged helix' DNA-binding domain"/>
    <property type="match status" value="1"/>
</dbReference>
<dbReference type="Gene3D" id="3.30.70.1450">
    <property type="entry name" value="Regulator of K+ conductance, C-terminal domain"/>
    <property type="match status" value="1"/>
</dbReference>
<dbReference type="GO" id="GO:0045892">
    <property type="term" value="P:negative regulation of DNA-templated transcription"/>
    <property type="evidence" value="ECO:0007669"/>
    <property type="project" value="TreeGrafter"/>
</dbReference>
<dbReference type="GO" id="GO:0003677">
    <property type="term" value="F:DNA binding"/>
    <property type="evidence" value="ECO:0007669"/>
    <property type="project" value="UniProtKB-KW"/>
</dbReference>
<feature type="domain" description="HTH gntR-type" evidence="4">
    <location>
        <begin position="9"/>
        <end position="77"/>
    </location>
</feature>
<evidence type="ECO:0000256" key="1">
    <source>
        <dbReference type="ARBA" id="ARBA00023015"/>
    </source>
</evidence>
<keyword evidence="1" id="KW-0805">Transcription regulation</keyword>
<dbReference type="CDD" id="cd07377">
    <property type="entry name" value="WHTH_GntR"/>
    <property type="match status" value="1"/>
</dbReference>
<evidence type="ECO:0000313" key="6">
    <source>
        <dbReference type="EMBL" id="SHM38149.1"/>
    </source>
</evidence>
<keyword evidence="7" id="KW-1185">Reference proteome</keyword>
<evidence type="ECO:0000256" key="3">
    <source>
        <dbReference type="ARBA" id="ARBA00023163"/>
    </source>
</evidence>
<proteinExistence type="predicted"/>
<dbReference type="InterPro" id="IPR036721">
    <property type="entry name" value="RCK_C_sf"/>
</dbReference>
<evidence type="ECO:0000259" key="5">
    <source>
        <dbReference type="PROSITE" id="PS51202"/>
    </source>
</evidence>
<dbReference type="PANTHER" id="PTHR44846">
    <property type="entry name" value="MANNOSYL-D-GLYCERATE TRANSPORT/METABOLISM SYSTEM REPRESSOR MNGR-RELATED"/>
    <property type="match status" value="1"/>
</dbReference>
<evidence type="ECO:0000259" key="4">
    <source>
        <dbReference type="PROSITE" id="PS50949"/>
    </source>
</evidence>
<keyword evidence="3" id="KW-0804">Transcription</keyword>
<dbReference type="OrthoDB" id="226679at2"/>
<dbReference type="Pfam" id="PF02080">
    <property type="entry name" value="TrkA_C"/>
    <property type="match status" value="1"/>
</dbReference>
<accession>A0A1M7IBU8</accession>
<dbReference type="InterPro" id="IPR006037">
    <property type="entry name" value="RCK_C"/>
</dbReference>
<dbReference type="EMBL" id="FRCP01000009">
    <property type="protein sequence ID" value="SHM38149.1"/>
    <property type="molecule type" value="Genomic_DNA"/>
</dbReference>
<dbReference type="InterPro" id="IPR036388">
    <property type="entry name" value="WH-like_DNA-bd_sf"/>
</dbReference>
<keyword evidence="2" id="KW-0238">DNA-binding</keyword>
<dbReference type="Gene3D" id="1.10.10.10">
    <property type="entry name" value="Winged helix-like DNA-binding domain superfamily/Winged helix DNA-binding domain"/>
    <property type="match status" value="1"/>
</dbReference>
<gene>
    <name evidence="6" type="ORF">SAMN02746066_01775</name>
</gene>
<protein>
    <submittedName>
        <fullName evidence="6">Regulatory protein, gntR family</fullName>
    </submittedName>
</protein>
<dbReference type="PROSITE" id="PS51202">
    <property type="entry name" value="RCK_C"/>
    <property type="match status" value="1"/>
</dbReference>
<dbReference type="GO" id="GO:0006813">
    <property type="term" value="P:potassium ion transport"/>
    <property type="evidence" value="ECO:0007669"/>
    <property type="project" value="InterPro"/>
</dbReference>
<dbReference type="Proteomes" id="UP000184038">
    <property type="component" value="Unassembled WGS sequence"/>
</dbReference>
<name>A0A1M7IBU8_9FIRM</name>
<dbReference type="InterPro" id="IPR050679">
    <property type="entry name" value="Bact_HTH_transcr_reg"/>
</dbReference>
<dbReference type="GO" id="GO:0003700">
    <property type="term" value="F:DNA-binding transcription factor activity"/>
    <property type="evidence" value="ECO:0007669"/>
    <property type="project" value="InterPro"/>
</dbReference>
<dbReference type="AlphaFoldDB" id="A0A1M7IBU8"/>
<dbReference type="PROSITE" id="PS50949">
    <property type="entry name" value="HTH_GNTR"/>
    <property type="match status" value="1"/>
</dbReference>
<dbReference type="STRING" id="1120996.SAMN02746066_01775"/>
<dbReference type="SUPFAM" id="SSF116726">
    <property type="entry name" value="TrkA C-terminal domain-like"/>
    <property type="match status" value="1"/>
</dbReference>
<evidence type="ECO:0000256" key="2">
    <source>
        <dbReference type="ARBA" id="ARBA00023125"/>
    </source>
</evidence>
<dbReference type="InterPro" id="IPR036390">
    <property type="entry name" value="WH_DNA-bd_sf"/>
</dbReference>
<evidence type="ECO:0000313" key="7">
    <source>
        <dbReference type="Proteomes" id="UP000184038"/>
    </source>
</evidence>
<dbReference type="RefSeq" id="WP_073286218.1">
    <property type="nucleotide sequence ID" value="NZ_FRCP01000009.1"/>
</dbReference>
<reference evidence="6 7" key="1">
    <citation type="submission" date="2016-11" db="EMBL/GenBank/DDBJ databases">
        <authorList>
            <person name="Jaros S."/>
            <person name="Januszkiewicz K."/>
            <person name="Wedrychowicz H."/>
        </authorList>
    </citation>
    <scope>NUCLEOTIDE SEQUENCE [LARGE SCALE GENOMIC DNA]</scope>
    <source>
        <strain evidence="6 7">DSM 15930</strain>
    </source>
</reference>
<organism evidence="6 7">
    <name type="scientific">Anaerosporobacter mobilis DSM 15930</name>
    <dbReference type="NCBI Taxonomy" id="1120996"/>
    <lineage>
        <taxon>Bacteria</taxon>
        <taxon>Bacillati</taxon>
        <taxon>Bacillota</taxon>
        <taxon>Clostridia</taxon>
        <taxon>Lachnospirales</taxon>
        <taxon>Lachnospiraceae</taxon>
        <taxon>Anaerosporobacter</taxon>
    </lineage>
</organism>